<dbReference type="RefSeq" id="WP_199568616.1">
    <property type="nucleotide sequence ID" value="NZ_CP066769.1"/>
</dbReference>
<name>A0A7T6VG25_9BURK</name>
<dbReference type="GO" id="GO:0016829">
    <property type="term" value="F:lyase activity"/>
    <property type="evidence" value="ECO:0007669"/>
    <property type="project" value="UniProtKB-KW"/>
</dbReference>
<dbReference type="EMBL" id="CP066769">
    <property type="protein sequence ID" value="QQK03279.1"/>
    <property type="molecule type" value="Genomic_DNA"/>
</dbReference>
<accession>A0A7T6VG25</accession>
<feature type="compositionally biased region" description="Polar residues" evidence="1">
    <location>
        <begin position="85"/>
        <end position="98"/>
    </location>
</feature>
<dbReference type="Gene3D" id="2.60.120.200">
    <property type="match status" value="1"/>
</dbReference>
<dbReference type="Pfam" id="PF14099">
    <property type="entry name" value="Polysacc_lyase"/>
    <property type="match status" value="1"/>
</dbReference>
<dbReference type="KEGG" id="bann:JFN94_03630"/>
<dbReference type="AlphaFoldDB" id="A0A7T6VG25"/>
<keyword evidence="2" id="KW-0456">Lyase</keyword>
<evidence type="ECO:0000256" key="1">
    <source>
        <dbReference type="SAM" id="MobiDB-lite"/>
    </source>
</evidence>
<protein>
    <submittedName>
        <fullName evidence="2">Heparin lyase I family protein</fullName>
    </submittedName>
</protein>
<feature type="region of interest" description="Disordered" evidence="1">
    <location>
        <begin position="85"/>
        <end position="121"/>
    </location>
</feature>
<reference evidence="2 3" key="1">
    <citation type="submission" date="2020-12" db="EMBL/GenBank/DDBJ databases">
        <title>Complete genome sequence of Burkholderia anthina BJQ0011.</title>
        <authorList>
            <person name="Xu Y."/>
        </authorList>
    </citation>
    <scope>NUCLEOTIDE SEQUENCE [LARGE SCALE GENOMIC DNA]</scope>
    <source>
        <strain evidence="2 3">BJQ0011</strain>
    </source>
</reference>
<evidence type="ECO:0000313" key="2">
    <source>
        <dbReference type="EMBL" id="QQK03279.1"/>
    </source>
</evidence>
<organism evidence="2 3">
    <name type="scientific">Burkholderia anthina</name>
    <dbReference type="NCBI Taxonomy" id="179879"/>
    <lineage>
        <taxon>Bacteria</taxon>
        <taxon>Pseudomonadati</taxon>
        <taxon>Pseudomonadota</taxon>
        <taxon>Betaproteobacteria</taxon>
        <taxon>Burkholderiales</taxon>
        <taxon>Burkholderiaceae</taxon>
        <taxon>Burkholderia</taxon>
        <taxon>Burkholderia cepacia complex</taxon>
    </lineage>
</organism>
<dbReference type="InterPro" id="IPR025975">
    <property type="entry name" value="Polysacc_lyase"/>
</dbReference>
<evidence type="ECO:0000313" key="3">
    <source>
        <dbReference type="Proteomes" id="UP000596205"/>
    </source>
</evidence>
<proteinExistence type="predicted"/>
<gene>
    <name evidence="2" type="ORF">JFN94_03630</name>
</gene>
<sequence>MHGKLSTASHFIAANRGRPLGKYVNGRYFWIFAIWSFFLLSMVRPSFAESVIREPNFDNADSKISDFNGSYRLLSEGGRKFNMPYQGQSAQPQFSNRATRPGGRSLKLTIGPSAPGQKENDRSEFTLMHQGDPAGLRLGESRYIGFSIFFDEKNFPPPSGEIIVSQVWQAYKEKKTGPPAFIVMVPGKDDLSFVLATRDDTSEKSTQVPLGHVHFLRNTWNSVVLHVLPRAVNDPSGPGEIQMWLNGKYLGGAHRPWGYAVPNSVNAFDVRVGLYGNPQPVAHSVWIDQVRWGMTQESVTPN</sequence>
<dbReference type="Proteomes" id="UP000596205">
    <property type="component" value="Chromosome 1"/>
</dbReference>